<reference evidence="2 3" key="1">
    <citation type="submission" date="2020-02" db="EMBL/GenBank/DDBJ databases">
        <authorList>
            <person name="Ma Q."/>
            <person name="Huang Y."/>
            <person name="Song X."/>
            <person name="Pei D."/>
        </authorList>
    </citation>
    <scope>NUCLEOTIDE SEQUENCE [LARGE SCALE GENOMIC DNA]</scope>
    <source>
        <strain evidence="2">Sxm20200214</strain>
        <tissue evidence="2">Leaf</tissue>
    </source>
</reference>
<dbReference type="Proteomes" id="UP000886595">
    <property type="component" value="Unassembled WGS sequence"/>
</dbReference>
<protein>
    <submittedName>
        <fullName evidence="2">Uncharacterized protein</fullName>
    </submittedName>
</protein>
<gene>
    <name evidence="2" type="ORF">Bca52824_000103</name>
</gene>
<name>A0A8X7WDM5_BRACI</name>
<dbReference type="EMBL" id="JAAMPC010000001">
    <property type="protein sequence ID" value="KAG2328923.1"/>
    <property type="molecule type" value="Genomic_DNA"/>
</dbReference>
<feature type="compositionally biased region" description="Basic and acidic residues" evidence="1">
    <location>
        <begin position="1"/>
        <end position="17"/>
    </location>
</feature>
<evidence type="ECO:0000313" key="2">
    <source>
        <dbReference type="EMBL" id="KAG2328923.1"/>
    </source>
</evidence>
<dbReference type="AlphaFoldDB" id="A0A8X7WDM5"/>
<feature type="region of interest" description="Disordered" evidence="1">
    <location>
        <begin position="1"/>
        <end position="52"/>
    </location>
</feature>
<evidence type="ECO:0000256" key="1">
    <source>
        <dbReference type="SAM" id="MobiDB-lite"/>
    </source>
</evidence>
<sequence>MNMEGSRERRERGDAAREAAYQPAIDDRRSHRLSNHTSLNMNPRTISSYEPGLQTRLRFGSTTHEAHLTKEREELDPFDTEENQEPTTVEEYFLHQNRHRHTQLQ</sequence>
<comment type="caution">
    <text evidence="2">The sequence shown here is derived from an EMBL/GenBank/DDBJ whole genome shotgun (WGS) entry which is preliminary data.</text>
</comment>
<feature type="compositionally biased region" description="Polar residues" evidence="1">
    <location>
        <begin position="35"/>
        <end position="48"/>
    </location>
</feature>
<accession>A0A8X7WDM5</accession>
<proteinExistence type="predicted"/>
<organism evidence="2 3">
    <name type="scientific">Brassica carinata</name>
    <name type="common">Ethiopian mustard</name>
    <name type="synonym">Abyssinian cabbage</name>
    <dbReference type="NCBI Taxonomy" id="52824"/>
    <lineage>
        <taxon>Eukaryota</taxon>
        <taxon>Viridiplantae</taxon>
        <taxon>Streptophyta</taxon>
        <taxon>Embryophyta</taxon>
        <taxon>Tracheophyta</taxon>
        <taxon>Spermatophyta</taxon>
        <taxon>Magnoliopsida</taxon>
        <taxon>eudicotyledons</taxon>
        <taxon>Gunneridae</taxon>
        <taxon>Pentapetalae</taxon>
        <taxon>rosids</taxon>
        <taxon>malvids</taxon>
        <taxon>Brassicales</taxon>
        <taxon>Brassicaceae</taxon>
        <taxon>Brassiceae</taxon>
        <taxon>Brassica</taxon>
    </lineage>
</organism>
<keyword evidence="3" id="KW-1185">Reference proteome</keyword>
<evidence type="ECO:0000313" key="3">
    <source>
        <dbReference type="Proteomes" id="UP000886595"/>
    </source>
</evidence>